<keyword evidence="2 8" id="KW-0963">Cytoplasm</keyword>
<evidence type="ECO:0000313" key="10">
    <source>
        <dbReference type="EMBL" id="GAA3791380.1"/>
    </source>
</evidence>
<protein>
    <recommendedName>
        <fullName evidence="8">tRNA(Ile)-lysidine synthase</fullName>
        <ecNumber evidence="8">6.3.4.19</ecNumber>
    </recommendedName>
    <alternativeName>
        <fullName evidence="8">tRNA(Ile)-2-lysyl-cytidine synthase</fullName>
    </alternativeName>
    <alternativeName>
        <fullName evidence="8">tRNA(Ile)-lysidine synthetase</fullName>
    </alternativeName>
</protein>
<dbReference type="SUPFAM" id="SSF52402">
    <property type="entry name" value="Adenine nucleotide alpha hydrolases-like"/>
    <property type="match status" value="1"/>
</dbReference>
<dbReference type="RefSeq" id="WP_344730923.1">
    <property type="nucleotide sequence ID" value="NZ_BAABBI010000005.1"/>
</dbReference>
<evidence type="ECO:0000256" key="1">
    <source>
        <dbReference type="ARBA" id="ARBA00004496"/>
    </source>
</evidence>
<dbReference type="SUPFAM" id="SSF56037">
    <property type="entry name" value="PheT/TilS domain"/>
    <property type="match status" value="1"/>
</dbReference>
<name>A0ABP7HKX8_9FLAO</name>
<keyword evidence="6 8" id="KW-0067">ATP-binding</keyword>
<dbReference type="InterPro" id="IPR012795">
    <property type="entry name" value="tRNA_Ile_lys_synt_N"/>
</dbReference>
<sequence>MLKAFKTHINNNLSFLNKSKLLITVSGGIDSVVLTYLCHSLQLDVSLAHCNFHLREEESDADETFVMQLADNLQLEAFVEHFNTNVYAKTQKLSTQMAARELRYAWFQELAAQLGFDYILTAHHADDNLETFLINLTRGTGLEGLTGIPEINKNIVRPLLPFSRTEIEAYAQENKITWRDDSSNASTKYLRNKLRHDVIPTLKTINPQLLENFSKTQQYLSASKTIIHDALKQVYKRVVTEKEGMLMFDILALKKLSNPKAYLYELLNDYGFTAWDDITNLLDAQSGKSVSSQTHVLLKDRDFLILSENLNSESTPILVNHLEPVKITSGVLSFQKVNDFVDNDLNNIYVDKDLLKFPLTVRTWKKGDYFCPFGMKGSKKISKYFKDEKLSLFAKEQVRLLCSEEQIVWVIGYRMDSRFKITNSTTNILKITLTK</sequence>
<dbReference type="EC" id="6.3.4.19" evidence="8"/>
<comment type="domain">
    <text evidence="8">The N-terminal region contains the highly conserved SGGXDS motif, predicted to be a P-loop motif involved in ATP binding.</text>
</comment>
<keyword evidence="11" id="KW-1185">Reference proteome</keyword>
<keyword evidence="5 8" id="KW-0547">Nucleotide-binding</keyword>
<feature type="binding site" evidence="8">
    <location>
        <begin position="26"/>
        <end position="31"/>
    </location>
    <ligand>
        <name>ATP</name>
        <dbReference type="ChEBI" id="CHEBI:30616"/>
    </ligand>
</feature>
<dbReference type="CDD" id="cd01992">
    <property type="entry name" value="TilS_N"/>
    <property type="match status" value="1"/>
</dbReference>
<dbReference type="Gene3D" id="3.40.50.620">
    <property type="entry name" value="HUPs"/>
    <property type="match status" value="1"/>
</dbReference>
<evidence type="ECO:0000313" key="11">
    <source>
        <dbReference type="Proteomes" id="UP001501456"/>
    </source>
</evidence>
<accession>A0ABP7HKX8</accession>
<dbReference type="PANTHER" id="PTHR43033:SF1">
    <property type="entry name" value="TRNA(ILE)-LYSIDINE SYNTHASE-RELATED"/>
    <property type="match status" value="1"/>
</dbReference>
<proteinExistence type="inferred from homology"/>
<dbReference type="InterPro" id="IPR014729">
    <property type="entry name" value="Rossmann-like_a/b/a_fold"/>
</dbReference>
<comment type="similarity">
    <text evidence="8">Belongs to the tRNA(Ile)-lysidine synthase family.</text>
</comment>
<keyword evidence="3 8" id="KW-0436">Ligase</keyword>
<dbReference type="Pfam" id="PF01171">
    <property type="entry name" value="ATP_bind_3"/>
    <property type="match status" value="1"/>
</dbReference>
<dbReference type="SMART" id="SM00977">
    <property type="entry name" value="TilS_C"/>
    <property type="match status" value="1"/>
</dbReference>
<evidence type="ECO:0000256" key="7">
    <source>
        <dbReference type="ARBA" id="ARBA00048539"/>
    </source>
</evidence>
<evidence type="ECO:0000256" key="5">
    <source>
        <dbReference type="ARBA" id="ARBA00022741"/>
    </source>
</evidence>
<dbReference type="Proteomes" id="UP001501456">
    <property type="component" value="Unassembled WGS sequence"/>
</dbReference>
<dbReference type="HAMAP" id="MF_01161">
    <property type="entry name" value="tRNA_Ile_lys_synt"/>
    <property type="match status" value="1"/>
</dbReference>
<comment type="subcellular location">
    <subcellularLocation>
        <location evidence="1 8">Cytoplasm</location>
    </subcellularLocation>
</comment>
<gene>
    <name evidence="8 10" type="primary">tilS</name>
    <name evidence="10" type="ORF">GCM10022271_24740</name>
</gene>
<dbReference type="NCBIfam" id="TIGR02432">
    <property type="entry name" value="lysidine_TilS_N"/>
    <property type="match status" value="1"/>
</dbReference>
<comment type="function">
    <text evidence="8">Ligates lysine onto the cytidine present at position 34 of the AUA codon-specific tRNA(Ile) that contains the anticodon CAU, in an ATP-dependent manner. Cytidine is converted to lysidine, thus changing the amino acid specificity of the tRNA from methionine to isoleucine.</text>
</comment>
<evidence type="ECO:0000256" key="8">
    <source>
        <dbReference type="HAMAP-Rule" id="MF_01161"/>
    </source>
</evidence>
<evidence type="ECO:0000259" key="9">
    <source>
        <dbReference type="SMART" id="SM00977"/>
    </source>
</evidence>
<evidence type="ECO:0000256" key="4">
    <source>
        <dbReference type="ARBA" id="ARBA00022694"/>
    </source>
</evidence>
<keyword evidence="4 8" id="KW-0819">tRNA processing</keyword>
<dbReference type="InterPro" id="IPR011063">
    <property type="entry name" value="TilS/TtcA_N"/>
</dbReference>
<dbReference type="EMBL" id="BAABBI010000005">
    <property type="protein sequence ID" value="GAA3791380.1"/>
    <property type="molecule type" value="Genomic_DNA"/>
</dbReference>
<evidence type="ECO:0000256" key="3">
    <source>
        <dbReference type="ARBA" id="ARBA00022598"/>
    </source>
</evidence>
<dbReference type="PANTHER" id="PTHR43033">
    <property type="entry name" value="TRNA(ILE)-LYSIDINE SYNTHASE-RELATED"/>
    <property type="match status" value="1"/>
</dbReference>
<dbReference type="NCBIfam" id="TIGR02433">
    <property type="entry name" value="lysidine_TilS_C"/>
    <property type="match status" value="1"/>
</dbReference>
<dbReference type="InterPro" id="IPR012796">
    <property type="entry name" value="Lysidine-tRNA-synth_C"/>
</dbReference>
<evidence type="ECO:0000256" key="2">
    <source>
        <dbReference type="ARBA" id="ARBA00022490"/>
    </source>
</evidence>
<comment type="catalytic activity">
    <reaction evidence="7 8">
        <text>cytidine(34) in tRNA(Ile2) + L-lysine + ATP = lysidine(34) in tRNA(Ile2) + AMP + diphosphate + H(+)</text>
        <dbReference type="Rhea" id="RHEA:43744"/>
        <dbReference type="Rhea" id="RHEA-COMP:10625"/>
        <dbReference type="Rhea" id="RHEA-COMP:10670"/>
        <dbReference type="ChEBI" id="CHEBI:15378"/>
        <dbReference type="ChEBI" id="CHEBI:30616"/>
        <dbReference type="ChEBI" id="CHEBI:32551"/>
        <dbReference type="ChEBI" id="CHEBI:33019"/>
        <dbReference type="ChEBI" id="CHEBI:82748"/>
        <dbReference type="ChEBI" id="CHEBI:83665"/>
        <dbReference type="ChEBI" id="CHEBI:456215"/>
        <dbReference type="EC" id="6.3.4.19"/>
    </reaction>
</comment>
<reference evidence="11" key="1">
    <citation type="journal article" date="2019" name="Int. J. Syst. Evol. Microbiol.">
        <title>The Global Catalogue of Microorganisms (GCM) 10K type strain sequencing project: providing services to taxonomists for standard genome sequencing and annotation.</title>
        <authorList>
            <consortium name="The Broad Institute Genomics Platform"/>
            <consortium name="The Broad Institute Genome Sequencing Center for Infectious Disease"/>
            <person name="Wu L."/>
            <person name="Ma J."/>
        </authorList>
    </citation>
    <scope>NUCLEOTIDE SEQUENCE [LARGE SCALE GENOMIC DNA]</scope>
    <source>
        <strain evidence="11">JCM 17525</strain>
    </source>
</reference>
<feature type="domain" description="Lysidine-tRNA(Ile) synthetase C-terminal" evidence="9">
    <location>
        <begin position="359"/>
        <end position="431"/>
    </location>
</feature>
<dbReference type="InterPro" id="IPR012094">
    <property type="entry name" value="tRNA_Ile_lys_synt"/>
</dbReference>
<dbReference type="Pfam" id="PF11734">
    <property type="entry name" value="TilS_C"/>
    <property type="match status" value="1"/>
</dbReference>
<organism evidence="10 11">
    <name type="scientific">Corallibacter vietnamensis</name>
    <dbReference type="NCBI Taxonomy" id="904130"/>
    <lineage>
        <taxon>Bacteria</taxon>
        <taxon>Pseudomonadati</taxon>
        <taxon>Bacteroidota</taxon>
        <taxon>Flavobacteriia</taxon>
        <taxon>Flavobacteriales</taxon>
        <taxon>Flavobacteriaceae</taxon>
        <taxon>Corallibacter</taxon>
    </lineage>
</organism>
<comment type="caution">
    <text evidence="10">The sequence shown here is derived from an EMBL/GenBank/DDBJ whole genome shotgun (WGS) entry which is preliminary data.</text>
</comment>
<evidence type="ECO:0000256" key="6">
    <source>
        <dbReference type="ARBA" id="ARBA00022840"/>
    </source>
</evidence>